<dbReference type="EMBL" id="QDDR01000002">
    <property type="protein sequence ID" value="PVE48741.1"/>
    <property type="molecule type" value="Genomic_DNA"/>
</dbReference>
<accession>A0A2T7UVY3</accession>
<evidence type="ECO:0000256" key="1">
    <source>
        <dbReference type="SAM" id="Phobius"/>
    </source>
</evidence>
<dbReference type="Proteomes" id="UP000244810">
    <property type="component" value="Unassembled WGS sequence"/>
</dbReference>
<evidence type="ECO:0000313" key="2">
    <source>
        <dbReference type="EMBL" id="PVE48741.1"/>
    </source>
</evidence>
<comment type="caution">
    <text evidence="2">The sequence shown here is derived from an EMBL/GenBank/DDBJ whole genome shotgun (WGS) entry which is preliminary data.</text>
</comment>
<sequence>MNTGDLLIWGGAAVTLAGVIGLFACVVYALKVRRAGLEDAAMRKALQRGVVWNMAALFVSVLGLMAVIMGITLG</sequence>
<reference evidence="2 3" key="1">
    <citation type="journal article" date="2011" name="Syst. Appl. Microbiol.">
        <title>Defluviimonas denitrificans gen. nov., sp. nov., and Pararhodobacter aggregans gen. nov., sp. nov., non-phototrophic Rhodobacteraceae from the biofilter of a marine aquaculture.</title>
        <authorList>
            <person name="Foesel B.U."/>
            <person name="Drake H.L."/>
            <person name="Schramm A."/>
        </authorList>
    </citation>
    <scope>NUCLEOTIDE SEQUENCE [LARGE SCALE GENOMIC DNA]</scope>
    <source>
        <strain evidence="2 3">D1-19</strain>
    </source>
</reference>
<feature type="transmembrane region" description="Helical" evidence="1">
    <location>
        <begin position="50"/>
        <end position="73"/>
    </location>
</feature>
<dbReference type="RefSeq" id="WP_107750330.1">
    <property type="nucleotide sequence ID" value="NZ_QBKF01000002.1"/>
</dbReference>
<keyword evidence="3" id="KW-1185">Reference proteome</keyword>
<keyword evidence="1" id="KW-0472">Membrane</keyword>
<gene>
    <name evidence="2" type="ORF">DDE23_06740</name>
</gene>
<keyword evidence="1" id="KW-0812">Transmembrane</keyword>
<evidence type="ECO:0000313" key="3">
    <source>
        <dbReference type="Proteomes" id="UP000244810"/>
    </source>
</evidence>
<proteinExistence type="predicted"/>
<keyword evidence="1" id="KW-1133">Transmembrane helix</keyword>
<dbReference type="OrthoDB" id="7875737at2"/>
<feature type="transmembrane region" description="Helical" evidence="1">
    <location>
        <begin position="6"/>
        <end position="30"/>
    </location>
</feature>
<organism evidence="2 3">
    <name type="scientific">Pararhodobacter aggregans</name>
    <dbReference type="NCBI Taxonomy" id="404875"/>
    <lineage>
        <taxon>Bacteria</taxon>
        <taxon>Pseudomonadati</taxon>
        <taxon>Pseudomonadota</taxon>
        <taxon>Alphaproteobacteria</taxon>
        <taxon>Rhodobacterales</taxon>
        <taxon>Paracoccaceae</taxon>
        <taxon>Pararhodobacter</taxon>
    </lineage>
</organism>
<name>A0A2T7UVY3_9RHOB</name>
<dbReference type="AlphaFoldDB" id="A0A2T7UVY3"/>
<protein>
    <submittedName>
        <fullName evidence="2">Uncharacterized protein</fullName>
    </submittedName>
</protein>